<protein>
    <submittedName>
        <fullName evidence="1">Uncharacterized protein</fullName>
    </submittedName>
</protein>
<dbReference type="Proteomes" id="UP000235392">
    <property type="component" value="Unassembled WGS sequence"/>
</dbReference>
<gene>
    <name evidence="1" type="ORF">PCASD_04273</name>
</gene>
<dbReference type="EMBL" id="PGCI01000023">
    <property type="protein sequence ID" value="PLW48466.1"/>
    <property type="molecule type" value="Genomic_DNA"/>
</dbReference>
<sequence length="96" mass="10881">MNCYSPDRKKCVTVIRVTLRVRYPISMKRDCNRAGSSSNPRLVVPPLDPTLINPPFGMSRRGHPNAGATRLKPELNYINQSRWRGRRCAAGLVKFV</sequence>
<reference evidence="1 2" key="1">
    <citation type="submission" date="2017-11" db="EMBL/GenBank/DDBJ databases">
        <title>De novo assembly and phasing of dikaryotic genomes from two isolates of Puccinia coronata f. sp. avenae, the causal agent of oat crown rust.</title>
        <authorList>
            <person name="Miller M.E."/>
            <person name="Zhang Y."/>
            <person name="Omidvar V."/>
            <person name="Sperschneider J."/>
            <person name="Schwessinger B."/>
            <person name="Raley C."/>
            <person name="Palmer J.M."/>
            <person name="Garnica D."/>
            <person name="Upadhyaya N."/>
            <person name="Rathjen J."/>
            <person name="Taylor J.M."/>
            <person name="Park R.F."/>
            <person name="Dodds P.N."/>
            <person name="Hirsch C.D."/>
            <person name="Kianian S.F."/>
            <person name="Figueroa M."/>
        </authorList>
    </citation>
    <scope>NUCLEOTIDE SEQUENCE [LARGE SCALE GENOMIC DNA]</scope>
    <source>
        <strain evidence="1">12SD80</strain>
    </source>
</reference>
<proteinExistence type="predicted"/>
<dbReference type="AlphaFoldDB" id="A0A2N5VEZ1"/>
<organism evidence="1 2">
    <name type="scientific">Puccinia coronata f. sp. avenae</name>
    <dbReference type="NCBI Taxonomy" id="200324"/>
    <lineage>
        <taxon>Eukaryota</taxon>
        <taxon>Fungi</taxon>
        <taxon>Dikarya</taxon>
        <taxon>Basidiomycota</taxon>
        <taxon>Pucciniomycotina</taxon>
        <taxon>Pucciniomycetes</taxon>
        <taxon>Pucciniales</taxon>
        <taxon>Pucciniaceae</taxon>
        <taxon>Puccinia</taxon>
    </lineage>
</organism>
<evidence type="ECO:0000313" key="2">
    <source>
        <dbReference type="Proteomes" id="UP000235392"/>
    </source>
</evidence>
<name>A0A2N5VEZ1_9BASI</name>
<comment type="caution">
    <text evidence="1">The sequence shown here is derived from an EMBL/GenBank/DDBJ whole genome shotgun (WGS) entry which is preliminary data.</text>
</comment>
<evidence type="ECO:0000313" key="1">
    <source>
        <dbReference type="EMBL" id="PLW48466.1"/>
    </source>
</evidence>
<accession>A0A2N5VEZ1</accession>